<evidence type="ECO:0008006" key="3">
    <source>
        <dbReference type="Google" id="ProtNLM"/>
    </source>
</evidence>
<accession>A0ABW2S3L2</accession>
<reference evidence="2" key="1">
    <citation type="journal article" date="2019" name="Int. J. Syst. Evol. Microbiol.">
        <title>The Global Catalogue of Microorganisms (GCM) 10K type strain sequencing project: providing services to taxonomists for standard genome sequencing and annotation.</title>
        <authorList>
            <consortium name="The Broad Institute Genomics Platform"/>
            <consortium name="The Broad Institute Genome Sequencing Center for Infectious Disease"/>
            <person name="Wu L."/>
            <person name="Ma J."/>
        </authorList>
    </citation>
    <scope>NUCLEOTIDE SEQUENCE [LARGE SCALE GENOMIC DNA]</scope>
    <source>
        <strain evidence="2">ICMP 19430</strain>
    </source>
</reference>
<comment type="caution">
    <text evidence="1">The sequence shown here is derived from an EMBL/GenBank/DDBJ whole genome shotgun (WGS) entry which is preliminary data.</text>
</comment>
<keyword evidence="2" id="KW-1185">Reference proteome</keyword>
<protein>
    <recommendedName>
        <fullName evidence="3">Transposase</fullName>
    </recommendedName>
</protein>
<dbReference type="Proteomes" id="UP001596484">
    <property type="component" value="Unassembled WGS sequence"/>
</dbReference>
<name>A0ABW2S3L2_9NOCA</name>
<dbReference type="RefSeq" id="WP_378408518.1">
    <property type="nucleotide sequence ID" value="NZ_JBHTCS010000026.1"/>
</dbReference>
<proteinExistence type="predicted"/>
<dbReference type="EMBL" id="JBHTCS010000026">
    <property type="protein sequence ID" value="MFC7450512.1"/>
    <property type="molecule type" value="Genomic_DNA"/>
</dbReference>
<gene>
    <name evidence="1" type="ORF">ACFQS9_21680</name>
</gene>
<evidence type="ECO:0000313" key="2">
    <source>
        <dbReference type="Proteomes" id="UP001596484"/>
    </source>
</evidence>
<sequence length="87" mass="10009">MSEFIDGHNKTVITVENGRLFIDGYRRGTRDPEEWLPAYRASHPVDDIREDIDDLTAGDDGAVDRAYDQLRDYRLINDQTHRGATDD</sequence>
<evidence type="ECO:0000313" key="1">
    <source>
        <dbReference type="EMBL" id="MFC7450512.1"/>
    </source>
</evidence>
<organism evidence="1 2">
    <name type="scientific">Rhodococcus daqingensis</name>
    <dbReference type="NCBI Taxonomy" id="2479363"/>
    <lineage>
        <taxon>Bacteria</taxon>
        <taxon>Bacillati</taxon>
        <taxon>Actinomycetota</taxon>
        <taxon>Actinomycetes</taxon>
        <taxon>Mycobacteriales</taxon>
        <taxon>Nocardiaceae</taxon>
        <taxon>Rhodococcus</taxon>
    </lineage>
</organism>